<dbReference type="InterPro" id="IPR042202">
    <property type="entry name" value="Duffy-ag-bd_sf"/>
</dbReference>
<dbReference type="GO" id="GO:0046789">
    <property type="term" value="F:host cell surface receptor binding"/>
    <property type="evidence" value="ECO:0007669"/>
    <property type="project" value="InterPro"/>
</dbReference>
<feature type="domain" description="Duffy-antigen binding" evidence="1">
    <location>
        <begin position="1"/>
        <end position="119"/>
    </location>
</feature>
<dbReference type="EMBL" id="FJ876618">
    <property type="protein sequence ID" value="ACZ81812.1"/>
    <property type="molecule type" value="mRNA"/>
</dbReference>
<dbReference type="InterPro" id="IPR008602">
    <property type="entry name" value="Duffy-antigen-binding"/>
</dbReference>
<evidence type="ECO:0000259" key="1">
    <source>
        <dbReference type="Pfam" id="PF05424"/>
    </source>
</evidence>
<sequence length="121" mass="14660">DIGDIIRGKDLYRRDNKKDKLEKKLKKYIQKIYEGLTKTKTLQERYKDGKDPNFFQLREDWWNANRQDVWKALTCLFYRLAGAHYFRATCNGRKNLRLPNQLPMSQWLCPPHIFDYVPHIL</sequence>
<proteinExistence type="evidence at transcript level"/>
<protein>
    <submittedName>
        <fullName evidence="2">Erythrocyte membrane protein</fullName>
    </submittedName>
</protein>
<organism evidence="2">
    <name type="scientific">Plasmodium falciparum</name>
    <name type="common">malaria parasite P. falciparum</name>
    <dbReference type="NCBI Taxonomy" id="5833"/>
    <lineage>
        <taxon>Eukaryota</taxon>
        <taxon>Sar</taxon>
        <taxon>Alveolata</taxon>
        <taxon>Apicomplexa</taxon>
        <taxon>Aconoidasida</taxon>
        <taxon>Haemosporida</taxon>
        <taxon>Plasmodiidae</taxon>
        <taxon>Plasmodium</taxon>
        <taxon>Plasmodium (Laverania)</taxon>
    </lineage>
</organism>
<feature type="non-terminal residue" evidence="2">
    <location>
        <position position="1"/>
    </location>
</feature>
<accession>D3GHZ2</accession>
<dbReference type="AlphaFoldDB" id="D3GHZ2"/>
<dbReference type="Gene3D" id="1.20.1310.20">
    <property type="entry name" value="Duffy-antigen binding domain"/>
    <property type="match status" value="1"/>
</dbReference>
<name>D3GHZ2_PLAFA</name>
<feature type="non-terminal residue" evidence="2">
    <location>
        <position position="121"/>
    </location>
</feature>
<reference evidence="2" key="1">
    <citation type="journal article" date="2009" name="Malar. J.">
        <title>Sequence variation of PfEMP1-DBLalpha in association with rosette formation in Plasmodium falciparum isolates causing severe and uncomplicated malaria.</title>
        <authorList>
            <person name="Horata N."/>
            <person name="Kalambaheti T."/>
            <person name="Craig A."/>
            <person name="Khusmith S."/>
        </authorList>
    </citation>
    <scope>NUCLEOTIDE SEQUENCE</scope>
</reference>
<evidence type="ECO:0000313" key="2">
    <source>
        <dbReference type="EMBL" id="ACZ81812.1"/>
    </source>
</evidence>
<dbReference type="Pfam" id="PF05424">
    <property type="entry name" value="Duffy_binding"/>
    <property type="match status" value="1"/>
</dbReference>
<dbReference type="SUPFAM" id="SSF140924">
    <property type="entry name" value="Duffy binding domain-like"/>
    <property type="match status" value="1"/>
</dbReference>
<gene>
    <name evidence="2" type="primary">var</name>
</gene>
<dbReference type="GO" id="GO:0016020">
    <property type="term" value="C:membrane"/>
    <property type="evidence" value="ECO:0007669"/>
    <property type="project" value="InterPro"/>
</dbReference>